<evidence type="ECO:0000256" key="3">
    <source>
        <dbReference type="ARBA" id="ARBA00022989"/>
    </source>
</evidence>
<dbReference type="EMBL" id="MU855713">
    <property type="protein sequence ID" value="KAK3900026.1"/>
    <property type="molecule type" value="Genomic_DNA"/>
</dbReference>
<dbReference type="InterPro" id="IPR021765">
    <property type="entry name" value="UstYa-like"/>
</dbReference>
<organism evidence="10 11">
    <name type="scientific">Staphylotrichum tortipilum</name>
    <dbReference type="NCBI Taxonomy" id="2831512"/>
    <lineage>
        <taxon>Eukaryota</taxon>
        <taxon>Fungi</taxon>
        <taxon>Dikarya</taxon>
        <taxon>Ascomycota</taxon>
        <taxon>Pezizomycotina</taxon>
        <taxon>Sordariomycetes</taxon>
        <taxon>Sordariomycetidae</taxon>
        <taxon>Sordariales</taxon>
        <taxon>Chaetomiaceae</taxon>
        <taxon>Staphylotrichum</taxon>
    </lineage>
</organism>
<proteinExistence type="inferred from homology"/>
<evidence type="ECO:0000256" key="2">
    <source>
        <dbReference type="ARBA" id="ARBA00022692"/>
    </source>
</evidence>
<evidence type="ECO:0000313" key="10">
    <source>
        <dbReference type="EMBL" id="KAK3900026.1"/>
    </source>
</evidence>
<comment type="similarity">
    <text evidence="7">Belongs to the ustYa family.</text>
</comment>
<protein>
    <recommendedName>
        <fullName evidence="12">Tat pathway signal sequence</fullName>
    </recommendedName>
</protein>
<dbReference type="PANTHER" id="PTHR33365:SF14">
    <property type="entry name" value="TAT PATHWAY SIGNAL SEQUENCE"/>
    <property type="match status" value="1"/>
</dbReference>
<keyword evidence="11" id="KW-1185">Reference proteome</keyword>
<feature type="region of interest" description="Disordered" evidence="8">
    <location>
        <begin position="311"/>
        <end position="334"/>
    </location>
</feature>
<comment type="caution">
    <text evidence="10">The sequence shown here is derived from an EMBL/GenBank/DDBJ whole genome shotgun (WGS) entry which is preliminary data.</text>
</comment>
<evidence type="ECO:0000256" key="8">
    <source>
        <dbReference type="SAM" id="MobiDB-lite"/>
    </source>
</evidence>
<evidence type="ECO:0000256" key="4">
    <source>
        <dbReference type="ARBA" id="ARBA00023026"/>
    </source>
</evidence>
<evidence type="ECO:0000256" key="6">
    <source>
        <dbReference type="ARBA" id="ARBA00023180"/>
    </source>
</evidence>
<evidence type="ECO:0000256" key="9">
    <source>
        <dbReference type="SAM" id="Phobius"/>
    </source>
</evidence>
<dbReference type="PANTHER" id="PTHR33365">
    <property type="entry name" value="YALI0B05434P"/>
    <property type="match status" value="1"/>
</dbReference>
<name>A0AAN6MH39_9PEZI</name>
<gene>
    <name evidence="10" type="ORF">C8A05DRAFT_17618</name>
</gene>
<reference evidence="10" key="1">
    <citation type="journal article" date="2023" name="Mol. Phylogenet. Evol.">
        <title>Genome-scale phylogeny and comparative genomics of the fungal order Sordariales.</title>
        <authorList>
            <person name="Hensen N."/>
            <person name="Bonometti L."/>
            <person name="Westerberg I."/>
            <person name="Brannstrom I.O."/>
            <person name="Guillou S."/>
            <person name="Cros-Aarteil S."/>
            <person name="Calhoun S."/>
            <person name="Haridas S."/>
            <person name="Kuo A."/>
            <person name="Mondo S."/>
            <person name="Pangilinan J."/>
            <person name="Riley R."/>
            <person name="LaButti K."/>
            <person name="Andreopoulos B."/>
            <person name="Lipzen A."/>
            <person name="Chen C."/>
            <person name="Yan M."/>
            <person name="Daum C."/>
            <person name="Ng V."/>
            <person name="Clum A."/>
            <person name="Steindorff A."/>
            <person name="Ohm R.A."/>
            <person name="Martin F."/>
            <person name="Silar P."/>
            <person name="Natvig D.O."/>
            <person name="Lalanne C."/>
            <person name="Gautier V."/>
            <person name="Ament-Velasquez S.L."/>
            <person name="Kruys A."/>
            <person name="Hutchinson M.I."/>
            <person name="Powell A.J."/>
            <person name="Barry K."/>
            <person name="Miller A.N."/>
            <person name="Grigoriev I.V."/>
            <person name="Debuchy R."/>
            <person name="Gladieux P."/>
            <person name="Hiltunen Thoren M."/>
            <person name="Johannesson H."/>
        </authorList>
    </citation>
    <scope>NUCLEOTIDE SEQUENCE</scope>
    <source>
        <strain evidence="10">CBS 103.79</strain>
    </source>
</reference>
<dbReference type="Proteomes" id="UP001303889">
    <property type="component" value="Unassembled WGS sequence"/>
</dbReference>
<keyword evidence="2 9" id="KW-0812">Transmembrane</keyword>
<keyword evidence="3 9" id="KW-1133">Transmembrane helix</keyword>
<keyword evidence="5 9" id="KW-0472">Membrane</keyword>
<reference evidence="10" key="2">
    <citation type="submission" date="2023-05" db="EMBL/GenBank/DDBJ databases">
        <authorList>
            <consortium name="Lawrence Berkeley National Laboratory"/>
            <person name="Steindorff A."/>
            <person name="Hensen N."/>
            <person name="Bonometti L."/>
            <person name="Westerberg I."/>
            <person name="Brannstrom I.O."/>
            <person name="Guillou S."/>
            <person name="Cros-Aarteil S."/>
            <person name="Calhoun S."/>
            <person name="Haridas S."/>
            <person name="Kuo A."/>
            <person name="Mondo S."/>
            <person name="Pangilinan J."/>
            <person name="Riley R."/>
            <person name="Labutti K."/>
            <person name="Andreopoulos B."/>
            <person name="Lipzen A."/>
            <person name="Chen C."/>
            <person name="Yanf M."/>
            <person name="Daum C."/>
            <person name="Ng V."/>
            <person name="Clum A."/>
            <person name="Ohm R."/>
            <person name="Martin F."/>
            <person name="Silar P."/>
            <person name="Natvig D."/>
            <person name="Lalanne C."/>
            <person name="Gautier V."/>
            <person name="Ament-Velasquez S.L."/>
            <person name="Kruys A."/>
            <person name="Hutchinson M.I."/>
            <person name="Powell A.J."/>
            <person name="Barry K."/>
            <person name="Miller A.N."/>
            <person name="Grigoriev I.V."/>
            <person name="Debuchy R."/>
            <person name="Gladieux P."/>
            <person name="Thoren M.H."/>
            <person name="Johannesson H."/>
        </authorList>
    </citation>
    <scope>NUCLEOTIDE SEQUENCE</scope>
    <source>
        <strain evidence="10">CBS 103.79</strain>
    </source>
</reference>
<evidence type="ECO:0008006" key="12">
    <source>
        <dbReference type="Google" id="ProtNLM"/>
    </source>
</evidence>
<dbReference type="GO" id="GO:0016020">
    <property type="term" value="C:membrane"/>
    <property type="evidence" value="ECO:0007669"/>
    <property type="project" value="UniProtKB-SubCell"/>
</dbReference>
<dbReference type="AlphaFoldDB" id="A0AAN6MH39"/>
<accession>A0AAN6MH39</accession>
<dbReference type="GO" id="GO:0043386">
    <property type="term" value="P:mycotoxin biosynthetic process"/>
    <property type="evidence" value="ECO:0007669"/>
    <property type="project" value="InterPro"/>
</dbReference>
<evidence type="ECO:0000313" key="11">
    <source>
        <dbReference type="Proteomes" id="UP001303889"/>
    </source>
</evidence>
<keyword evidence="4" id="KW-0843">Virulence</keyword>
<evidence type="ECO:0000256" key="5">
    <source>
        <dbReference type="ARBA" id="ARBA00023136"/>
    </source>
</evidence>
<dbReference type="Pfam" id="PF11807">
    <property type="entry name" value="UstYa"/>
    <property type="match status" value="1"/>
</dbReference>
<evidence type="ECO:0000256" key="1">
    <source>
        <dbReference type="ARBA" id="ARBA00004167"/>
    </source>
</evidence>
<comment type="subcellular location">
    <subcellularLocation>
        <location evidence="1">Membrane</location>
        <topology evidence="1">Single-pass membrane protein</topology>
    </subcellularLocation>
</comment>
<sequence length="334" mass="37960">MPSTSAPRNNRAKYQALDDEEEKQQFLYPDNGNFEHGLARPAGLSRTYRLLTALNIVILGLSIALAAHSFHFRATLVGNKGNALLKISDWYSPVHNLAQIDIIHARVNGTLLDTDHSIFRQPPSPQVDAAWDRIGSLLPHVISRADVVRLGKDPSKAARFPEDWDFGPEAYMAELDVMHTIHCLNAIRRDVHWRHYFGDRYPDGVFPELHRVHTDHCLYIVLQDLMCHATADMITTPWVDGQLNPFPDFNINRKCRDFEGIVRWHEQTAVTDMERYKALRKPEDVIPYRMSDEFHEKFGTDDGLFAPFHSHGGGHGHEGHMEAGIGTDGHKGHQ</sequence>
<feature type="transmembrane region" description="Helical" evidence="9">
    <location>
        <begin position="50"/>
        <end position="70"/>
    </location>
</feature>
<evidence type="ECO:0000256" key="7">
    <source>
        <dbReference type="ARBA" id="ARBA00035112"/>
    </source>
</evidence>
<keyword evidence="6" id="KW-0325">Glycoprotein</keyword>